<dbReference type="EMBL" id="LGRX02026067">
    <property type="protein sequence ID" value="KAK3251391.1"/>
    <property type="molecule type" value="Genomic_DNA"/>
</dbReference>
<name>A0AAE0F437_9CHLO</name>
<keyword evidence="3" id="KW-1185">Reference proteome</keyword>
<dbReference type="AlphaFoldDB" id="A0AAE0F437"/>
<reference evidence="2 3" key="1">
    <citation type="journal article" date="2015" name="Genome Biol. Evol.">
        <title>Comparative Genomics of a Bacterivorous Green Alga Reveals Evolutionary Causalities and Consequences of Phago-Mixotrophic Mode of Nutrition.</title>
        <authorList>
            <person name="Burns J.A."/>
            <person name="Paasch A."/>
            <person name="Narechania A."/>
            <person name="Kim E."/>
        </authorList>
    </citation>
    <scope>NUCLEOTIDE SEQUENCE [LARGE SCALE GENOMIC DNA]</scope>
    <source>
        <strain evidence="2 3">PLY_AMNH</strain>
    </source>
</reference>
<comment type="caution">
    <text evidence="2">The sequence shown here is derived from an EMBL/GenBank/DDBJ whole genome shotgun (WGS) entry which is preliminary data.</text>
</comment>
<feature type="region of interest" description="Disordered" evidence="1">
    <location>
        <begin position="26"/>
        <end position="45"/>
    </location>
</feature>
<sequence>MAKKRQTLDNRRQSSLATFGVKVGGNASAVNADPAVNRPEPTVQRTTEEKLRIFLEKALHRASERTGSPSDTRLY</sequence>
<protein>
    <submittedName>
        <fullName evidence="2">Uncharacterized protein</fullName>
    </submittedName>
</protein>
<dbReference type="Proteomes" id="UP001190700">
    <property type="component" value="Unassembled WGS sequence"/>
</dbReference>
<evidence type="ECO:0000313" key="3">
    <source>
        <dbReference type="Proteomes" id="UP001190700"/>
    </source>
</evidence>
<accession>A0AAE0F437</accession>
<evidence type="ECO:0000313" key="2">
    <source>
        <dbReference type="EMBL" id="KAK3251391.1"/>
    </source>
</evidence>
<evidence type="ECO:0000256" key="1">
    <source>
        <dbReference type="SAM" id="MobiDB-lite"/>
    </source>
</evidence>
<organism evidence="2 3">
    <name type="scientific">Cymbomonas tetramitiformis</name>
    <dbReference type="NCBI Taxonomy" id="36881"/>
    <lineage>
        <taxon>Eukaryota</taxon>
        <taxon>Viridiplantae</taxon>
        <taxon>Chlorophyta</taxon>
        <taxon>Pyramimonadophyceae</taxon>
        <taxon>Pyramimonadales</taxon>
        <taxon>Pyramimonadaceae</taxon>
        <taxon>Cymbomonas</taxon>
    </lineage>
</organism>
<proteinExistence type="predicted"/>
<gene>
    <name evidence="2" type="ORF">CYMTET_39272</name>
</gene>